<keyword evidence="1" id="KW-1133">Transmembrane helix</keyword>
<accession>A0A4P7W2E0</accession>
<evidence type="ECO:0000313" key="3">
    <source>
        <dbReference type="Proteomes" id="UP000297149"/>
    </source>
</evidence>
<protein>
    <recommendedName>
        <fullName evidence="4">Adhesin domain-containing protein</fullName>
    </recommendedName>
</protein>
<dbReference type="RefSeq" id="WP_136415084.1">
    <property type="nucleotide sequence ID" value="NZ_CP039396.1"/>
</dbReference>
<sequence>MKKTTYIFIGLFIAGLVVTIGGVCLVRSFLQPYEEVPVGEDEYCTLPLQDRFSTIIINHNTERNVLLTGELNNLVIRECDSVTEPSLKTCKSLRNVFVCDLANDTLRLTVDFSRLADSDSAKKFVRFALDGRNLATIIVPEGMLRNIKDKKSEIEIEDFKTSCLKVDSKGLILKSCVIDTLRCGSSRMNELWLKDTHIQYAYIRQSSGRLDVEAADGSRIGRMEVSGKRDGSACTLNIEQANVGTVLWTPQDSTARLNVRLSKPMELTQVGDK</sequence>
<dbReference type="AlphaFoldDB" id="A0A4P7W2E0"/>
<organism evidence="2 3">
    <name type="scientific">Duncaniella dubosii</name>
    <dbReference type="NCBI Taxonomy" id="2518971"/>
    <lineage>
        <taxon>Bacteria</taxon>
        <taxon>Pseudomonadati</taxon>
        <taxon>Bacteroidota</taxon>
        <taxon>Bacteroidia</taxon>
        <taxon>Bacteroidales</taxon>
        <taxon>Muribaculaceae</taxon>
        <taxon>Duncaniella</taxon>
    </lineage>
</organism>
<keyword evidence="1" id="KW-0812">Transmembrane</keyword>
<name>A0A4P7W2E0_9BACT</name>
<keyword evidence="3" id="KW-1185">Reference proteome</keyword>
<evidence type="ECO:0000256" key="1">
    <source>
        <dbReference type="SAM" id="Phobius"/>
    </source>
</evidence>
<dbReference type="Proteomes" id="UP000297149">
    <property type="component" value="Chromosome"/>
</dbReference>
<dbReference type="KEGG" id="ddb:E7747_07375"/>
<gene>
    <name evidence="2" type="ORF">E7747_07375</name>
</gene>
<evidence type="ECO:0008006" key="4">
    <source>
        <dbReference type="Google" id="ProtNLM"/>
    </source>
</evidence>
<dbReference type="EMBL" id="CP039396">
    <property type="protein sequence ID" value="QCD42109.1"/>
    <property type="molecule type" value="Genomic_DNA"/>
</dbReference>
<keyword evidence="1" id="KW-0472">Membrane</keyword>
<proteinExistence type="predicted"/>
<feature type="transmembrane region" description="Helical" evidence="1">
    <location>
        <begin position="6"/>
        <end position="26"/>
    </location>
</feature>
<reference evidence="3" key="1">
    <citation type="submission" date="2019-02" db="EMBL/GenBank/DDBJ databases">
        <title>Isolation and identification of novel species under the genus Muribaculum.</title>
        <authorList>
            <person name="Miyake S."/>
            <person name="Ding Y."/>
            <person name="Low A."/>
            <person name="Soh M."/>
            <person name="Seedorf H."/>
        </authorList>
    </citation>
    <scope>NUCLEOTIDE SEQUENCE [LARGE SCALE GENOMIC DNA]</scope>
    <source>
        <strain evidence="3">H5</strain>
    </source>
</reference>
<evidence type="ECO:0000313" key="2">
    <source>
        <dbReference type="EMBL" id="QCD42109.1"/>
    </source>
</evidence>